<reference evidence="1" key="1">
    <citation type="submission" date="2018-05" db="EMBL/GenBank/DDBJ databases">
        <authorList>
            <person name="Lanie J.A."/>
            <person name="Ng W.-L."/>
            <person name="Kazmierczak K.M."/>
            <person name="Andrzejewski T.M."/>
            <person name="Davidsen T.M."/>
            <person name="Wayne K.J."/>
            <person name="Tettelin H."/>
            <person name="Glass J.I."/>
            <person name="Rusch D."/>
            <person name="Podicherti R."/>
            <person name="Tsui H.-C.T."/>
            <person name="Winkler M.E."/>
        </authorList>
    </citation>
    <scope>NUCLEOTIDE SEQUENCE</scope>
</reference>
<evidence type="ECO:0000313" key="1">
    <source>
        <dbReference type="EMBL" id="SVA48840.1"/>
    </source>
</evidence>
<proteinExistence type="predicted"/>
<protein>
    <submittedName>
        <fullName evidence="1">Uncharacterized protein</fullName>
    </submittedName>
</protein>
<dbReference type="AlphaFoldDB" id="A0A381W8G5"/>
<name>A0A381W8G5_9ZZZZ</name>
<sequence>VEGAKKGAKKITQISTLGAGWDSCLLRNFYVDNDNWIRLMCKKFKLG</sequence>
<organism evidence="1">
    <name type="scientific">marine metagenome</name>
    <dbReference type="NCBI Taxonomy" id="408172"/>
    <lineage>
        <taxon>unclassified sequences</taxon>
        <taxon>metagenomes</taxon>
        <taxon>ecological metagenomes</taxon>
    </lineage>
</organism>
<accession>A0A381W8G5</accession>
<dbReference type="EMBL" id="UINC01011031">
    <property type="protein sequence ID" value="SVA48840.1"/>
    <property type="molecule type" value="Genomic_DNA"/>
</dbReference>
<gene>
    <name evidence="1" type="ORF">METZ01_LOCUS101694</name>
</gene>
<feature type="non-terminal residue" evidence="1">
    <location>
        <position position="1"/>
    </location>
</feature>